<proteinExistence type="predicted"/>
<reference evidence="1" key="2">
    <citation type="journal article" date="2021" name="PeerJ">
        <title>Extensive microbial diversity within the chicken gut microbiome revealed by metagenomics and culture.</title>
        <authorList>
            <person name="Gilroy R."/>
            <person name="Ravi A."/>
            <person name="Getino M."/>
            <person name="Pursley I."/>
            <person name="Horton D.L."/>
            <person name="Alikhan N.F."/>
            <person name="Baker D."/>
            <person name="Gharbi K."/>
            <person name="Hall N."/>
            <person name="Watson M."/>
            <person name="Adriaenssens E.M."/>
            <person name="Foster-Nyarko E."/>
            <person name="Jarju S."/>
            <person name="Secka A."/>
            <person name="Antonio M."/>
            <person name="Oren A."/>
            <person name="Chaudhuri R.R."/>
            <person name="La Ragione R."/>
            <person name="Hildebrand F."/>
            <person name="Pallen M.J."/>
        </authorList>
    </citation>
    <scope>NUCLEOTIDE SEQUENCE</scope>
    <source>
        <strain evidence="1">CHK193-30670</strain>
    </source>
</reference>
<accession>A0A9D1LIA3</accession>
<organism evidence="1 2">
    <name type="scientific">Candidatus Aphodocola excrementigallinarum</name>
    <dbReference type="NCBI Taxonomy" id="2840670"/>
    <lineage>
        <taxon>Bacteria</taxon>
        <taxon>Bacillati</taxon>
        <taxon>Bacillota</taxon>
        <taxon>Bacilli</taxon>
        <taxon>Candidatus Aphodocola</taxon>
    </lineage>
</organism>
<name>A0A9D1LIA3_9FIRM</name>
<dbReference type="Proteomes" id="UP000824074">
    <property type="component" value="Unassembled WGS sequence"/>
</dbReference>
<gene>
    <name evidence="1" type="ORF">IAB68_05880</name>
</gene>
<protein>
    <submittedName>
        <fullName evidence="1">Uncharacterized protein</fullName>
    </submittedName>
</protein>
<comment type="caution">
    <text evidence="1">The sequence shown here is derived from an EMBL/GenBank/DDBJ whole genome shotgun (WGS) entry which is preliminary data.</text>
</comment>
<dbReference type="EMBL" id="DVMT01000059">
    <property type="protein sequence ID" value="HIU40809.1"/>
    <property type="molecule type" value="Genomic_DNA"/>
</dbReference>
<evidence type="ECO:0000313" key="1">
    <source>
        <dbReference type="EMBL" id="HIU40809.1"/>
    </source>
</evidence>
<reference evidence="1" key="1">
    <citation type="submission" date="2020-10" db="EMBL/GenBank/DDBJ databases">
        <authorList>
            <person name="Gilroy R."/>
        </authorList>
    </citation>
    <scope>NUCLEOTIDE SEQUENCE</scope>
    <source>
        <strain evidence="1">CHK193-30670</strain>
    </source>
</reference>
<dbReference type="AlphaFoldDB" id="A0A9D1LIA3"/>
<evidence type="ECO:0000313" key="2">
    <source>
        <dbReference type="Proteomes" id="UP000824074"/>
    </source>
</evidence>
<sequence>MRDSIEEVTNYVADQLKHSDFTAGEVADILRKRDIKPTEKQMDLITKRLQQKGFDYIDDFYDYDREGLDYTTDEEYSEREYEDSLVSNLSHSESEYSTTNKRMLADDLTYKLYIEKFKKEDKKCDYDDLHNYITSKCMNDKEFFDYIFKNSYSDKKFLNVVYEGYMVHLNFVRALSMVRVQDKKIRDFTRIPVPQVKKTMLDITDVLDEQVKNQNENSDYSRAAINLALDELGKDAKPEDIMKRSLEIIDESKKNGDIKSEGGMGSK</sequence>